<dbReference type="Pfam" id="PF13961">
    <property type="entry name" value="DUF4219"/>
    <property type="match status" value="1"/>
</dbReference>
<sequence length="165" mass="18461">MSKTPSEKEKLEERVEGSGSKPPADNRRPSASPARRRGRSVIRGGGEIVARERVVREGSGSAQYPTLTRTNYAEWAMVMRVQLQAQHLWDAIVYGGDDDGDDRAALAALLRAVPPELVRTLAAKDCAKTAWETIKTMRLGTGRIREAKAQTRRREWEELRFKTGE</sequence>
<comment type="caution">
    <text evidence="3">The sequence shown here is derived from an EMBL/GenBank/DDBJ whole genome shotgun (WGS) entry which is preliminary data.</text>
</comment>
<gene>
    <name evidence="3" type="ORF">QYE76_066626</name>
</gene>
<name>A0AAD8SCF9_LOLMU</name>
<organism evidence="3 4">
    <name type="scientific">Lolium multiflorum</name>
    <name type="common">Italian ryegrass</name>
    <name type="synonym">Lolium perenne subsp. multiflorum</name>
    <dbReference type="NCBI Taxonomy" id="4521"/>
    <lineage>
        <taxon>Eukaryota</taxon>
        <taxon>Viridiplantae</taxon>
        <taxon>Streptophyta</taxon>
        <taxon>Embryophyta</taxon>
        <taxon>Tracheophyta</taxon>
        <taxon>Spermatophyta</taxon>
        <taxon>Magnoliopsida</taxon>
        <taxon>Liliopsida</taxon>
        <taxon>Poales</taxon>
        <taxon>Poaceae</taxon>
        <taxon>BOP clade</taxon>
        <taxon>Pooideae</taxon>
        <taxon>Poodae</taxon>
        <taxon>Poeae</taxon>
        <taxon>Poeae Chloroplast Group 2 (Poeae type)</taxon>
        <taxon>Loliodinae</taxon>
        <taxon>Loliinae</taxon>
        <taxon>Lolium</taxon>
    </lineage>
</organism>
<dbReference type="EMBL" id="JAUUTY010000004">
    <property type="protein sequence ID" value="KAK1648821.1"/>
    <property type="molecule type" value="Genomic_DNA"/>
</dbReference>
<dbReference type="InterPro" id="IPR025314">
    <property type="entry name" value="DUF4219"/>
</dbReference>
<keyword evidence="4" id="KW-1185">Reference proteome</keyword>
<accession>A0AAD8SCF9</accession>
<feature type="region of interest" description="Disordered" evidence="1">
    <location>
        <begin position="1"/>
        <end position="43"/>
    </location>
</feature>
<evidence type="ECO:0000313" key="3">
    <source>
        <dbReference type="EMBL" id="KAK1648821.1"/>
    </source>
</evidence>
<dbReference type="Proteomes" id="UP001231189">
    <property type="component" value="Unassembled WGS sequence"/>
</dbReference>
<evidence type="ECO:0000256" key="1">
    <source>
        <dbReference type="SAM" id="MobiDB-lite"/>
    </source>
</evidence>
<evidence type="ECO:0000259" key="2">
    <source>
        <dbReference type="Pfam" id="PF13961"/>
    </source>
</evidence>
<dbReference type="AlphaFoldDB" id="A0AAD8SCF9"/>
<feature type="domain" description="DUF4219" evidence="2">
    <location>
        <begin position="67"/>
        <end position="92"/>
    </location>
</feature>
<protein>
    <recommendedName>
        <fullName evidence="2">DUF4219 domain-containing protein</fullName>
    </recommendedName>
</protein>
<reference evidence="3" key="1">
    <citation type="submission" date="2023-07" db="EMBL/GenBank/DDBJ databases">
        <title>A chromosome-level genome assembly of Lolium multiflorum.</title>
        <authorList>
            <person name="Chen Y."/>
            <person name="Copetti D."/>
            <person name="Kolliker R."/>
            <person name="Studer B."/>
        </authorList>
    </citation>
    <scope>NUCLEOTIDE SEQUENCE</scope>
    <source>
        <strain evidence="3">02402/16</strain>
        <tissue evidence="3">Leaf</tissue>
    </source>
</reference>
<proteinExistence type="predicted"/>
<feature type="compositionally biased region" description="Basic and acidic residues" evidence="1">
    <location>
        <begin position="1"/>
        <end position="16"/>
    </location>
</feature>
<evidence type="ECO:0000313" key="4">
    <source>
        <dbReference type="Proteomes" id="UP001231189"/>
    </source>
</evidence>